<feature type="domain" description="Ketosynthase family 3 (KS3)" evidence="14">
    <location>
        <begin position="373"/>
        <end position="812"/>
    </location>
</feature>
<dbReference type="InterPro" id="IPR050091">
    <property type="entry name" value="PKS_NRPS_Biosynth_Enz"/>
</dbReference>
<dbReference type="InterPro" id="IPR032821">
    <property type="entry name" value="PKS_assoc"/>
</dbReference>
<keyword evidence="9" id="KW-0560">Oxidoreductase</keyword>
<dbReference type="PANTHER" id="PTHR43775">
    <property type="entry name" value="FATTY ACID SYNTHASE"/>
    <property type="match status" value="1"/>
</dbReference>
<dbReference type="InterPro" id="IPR020841">
    <property type="entry name" value="PKS_Beta-ketoAc_synthase_dom"/>
</dbReference>
<dbReference type="InterPro" id="IPR014030">
    <property type="entry name" value="Ketoacyl_synth_N"/>
</dbReference>
<feature type="region of interest" description="C-terminal hotdog fold" evidence="12">
    <location>
        <begin position="1462"/>
        <end position="1610"/>
    </location>
</feature>
<protein>
    <submittedName>
        <fullName evidence="16">Hybrid PKS-NRPS biosynthetic cluster</fullName>
    </submittedName>
</protein>
<evidence type="ECO:0000256" key="12">
    <source>
        <dbReference type="PROSITE-ProRule" id="PRU01363"/>
    </source>
</evidence>
<organism evidence="16 17">
    <name type="scientific">Diatrype stigma</name>
    <dbReference type="NCBI Taxonomy" id="117547"/>
    <lineage>
        <taxon>Eukaryota</taxon>
        <taxon>Fungi</taxon>
        <taxon>Dikarya</taxon>
        <taxon>Ascomycota</taxon>
        <taxon>Pezizomycotina</taxon>
        <taxon>Sordariomycetes</taxon>
        <taxon>Xylariomycetidae</taxon>
        <taxon>Xylariales</taxon>
        <taxon>Diatrypaceae</taxon>
        <taxon>Diatrype</taxon>
    </lineage>
</organism>
<dbReference type="Pfam" id="PF21089">
    <property type="entry name" value="PKS_DH_N"/>
    <property type="match status" value="1"/>
</dbReference>
<evidence type="ECO:0000256" key="5">
    <source>
        <dbReference type="ARBA" id="ARBA00022603"/>
    </source>
</evidence>
<dbReference type="Pfam" id="PF08240">
    <property type="entry name" value="ADH_N"/>
    <property type="match status" value="1"/>
</dbReference>
<dbReference type="Pfam" id="PF14765">
    <property type="entry name" value="PS-DH"/>
    <property type="match status" value="1"/>
</dbReference>
<keyword evidence="3" id="KW-0597">Phosphoprotein</keyword>
<dbReference type="Gene3D" id="3.40.50.150">
    <property type="entry name" value="Vaccinia Virus protein VP39"/>
    <property type="match status" value="1"/>
</dbReference>
<feature type="active site" description="Proton donor; for dehydratase activity" evidence="12">
    <location>
        <position position="1517"/>
    </location>
</feature>
<dbReference type="InterPro" id="IPR036736">
    <property type="entry name" value="ACP-like_sf"/>
</dbReference>
<dbReference type="InterPro" id="IPR042104">
    <property type="entry name" value="PKS_dehydratase_sf"/>
</dbReference>
<dbReference type="SMART" id="SM00825">
    <property type="entry name" value="PKS_KS"/>
    <property type="match status" value="1"/>
</dbReference>
<keyword evidence="7" id="KW-0677">Repeat</keyword>
<dbReference type="InterPro" id="IPR016039">
    <property type="entry name" value="Thiolase-like"/>
</dbReference>
<evidence type="ECO:0000256" key="4">
    <source>
        <dbReference type="ARBA" id="ARBA00022598"/>
    </source>
</evidence>
<dbReference type="GO" id="GO:0006633">
    <property type="term" value="P:fatty acid biosynthetic process"/>
    <property type="evidence" value="ECO:0007669"/>
    <property type="project" value="InterPro"/>
</dbReference>
<dbReference type="Gene3D" id="3.30.300.30">
    <property type="match status" value="1"/>
</dbReference>
<evidence type="ECO:0000256" key="11">
    <source>
        <dbReference type="ARBA" id="ARBA00023315"/>
    </source>
</evidence>
<dbReference type="GO" id="GO:0004312">
    <property type="term" value="F:fatty acid synthase activity"/>
    <property type="evidence" value="ECO:0007669"/>
    <property type="project" value="TreeGrafter"/>
</dbReference>
<dbReference type="SMART" id="SM00827">
    <property type="entry name" value="PKS_AT"/>
    <property type="match status" value="1"/>
</dbReference>
<dbReference type="InterPro" id="IPR001242">
    <property type="entry name" value="Condensation_dom"/>
</dbReference>
<evidence type="ECO:0000256" key="3">
    <source>
        <dbReference type="ARBA" id="ARBA00022553"/>
    </source>
</evidence>
<reference evidence="16 17" key="1">
    <citation type="submission" date="2024-02" db="EMBL/GenBank/DDBJ databases">
        <title>De novo assembly and annotation of 12 fungi associated with fruit tree decline syndrome in Ontario, Canada.</title>
        <authorList>
            <person name="Sulman M."/>
            <person name="Ellouze W."/>
            <person name="Ilyukhin E."/>
        </authorList>
    </citation>
    <scope>NUCLEOTIDE SEQUENCE [LARGE SCALE GENOMIC DNA]</scope>
    <source>
        <strain evidence="16 17">M11/M66-122</strain>
    </source>
</reference>
<feature type="domain" description="Carrier" evidence="13">
    <location>
        <begin position="3881"/>
        <end position="3961"/>
    </location>
</feature>
<dbReference type="InterPro" id="IPR016036">
    <property type="entry name" value="Malonyl_transacylase_ACP-bd"/>
</dbReference>
<dbReference type="InterPro" id="IPR020806">
    <property type="entry name" value="PKS_PP-bd"/>
</dbReference>
<dbReference type="CDD" id="cd00833">
    <property type="entry name" value="PKS"/>
    <property type="match status" value="1"/>
</dbReference>
<dbReference type="InterPro" id="IPR013149">
    <property type="entry name" value="ADH-like_C"/>
</dbReference>
<evidence type="ECO:0000259" key="13">
    <source>
        <dbReference type="PROSITE" id="PS50075"/>
    </source>
</evidence>
<dbReference type="InterPro" id="IPR020845">
    <property type="entry name" value="AMP-binding_CS"/>
</dbReference>
<accession>A0AAN9UVQ5</accession>
<dbReference type="Pfam" id="PF00107">
    <property type="entry name" value="ADH_zinc_N"/>
    <property type="match status" value="1"/>
</dbReference>
<dbReference type="PROSITE" id="PS52004">
    <property type="entry name" value="KS3_2"/>
    <property type="match status" value="1"/>
</dbReference>
<dbReference type="Pfam" id="PF08242">
    <property type="entry name" value="Methyltransf_12"/>
    <property type="match status" value="1"/>
</dbReference>
<dbReference type="Gene3D" id="1.10.1200.10">
    <property type="entry name" value="ACP-like"/>
    <property type="match status" value="2"/>
</dbReference>
<dbReference type="InterPro" id="IPR057326">
    <property type="entry name" value="KR_dom"/>
</dbReference>
<keyword evidence="8" id="KW-0521">NADP</keyword>
<dbReference type="SUPFAM" id="SSF55048">
    <property type="entry name" value="Probable ACP-binding domain of malonyl-CoA ACP transacylase"/>
    <property type="match status" value="1"/>
</dbReference>
<feature type="region of interest" description="N-terminal hotdog fold" evidence="12">
    <location>
        <begin position="1312"/>
        <end position="1447"/>
    </location>
</feature>
<keyword evidence="11" id="KW-0012">Acyltransferase</keyword>
<dbReference type="PANTHER" id="PTHR43775:SF20">
    <property type="entry name" value="HYBRID PKS-NRPS SYNTHETASE APDA"/>
    <property type="match status" value="1"/>
</dbReference>
<dbReference type="Pfam" id="PF07993">
    <property type="entry name" value="NAD_binding_4"/>
    <property type="match status" value="1"/>
</dbReference>
<keyword evidence="10" id="KW-0511">Multifunctional enzyme</keyword>
<dbReference type="Proteomes" id="UP001320420">
    <property type="component" value="Unassembled WGS sequence"/>
</dbReference>
<dbReference type="CDD" id="cd05930">
    <property type="entry name" value="A_NRPS"/>
    <property type="match status" value="1"/>
</dbReference>
<gene>
    <name evidence="16" type="ORF">SLS62_008067</name>
</gene>
<dbReference type="InterPro" id="IPR049900">
    <property type="entry name" value="PKS_mFAS_DH"/>
</dbReference>
<dbReference type="InterPro" id="IPR036291">
    <property type="entry name" value="NAD(P)-bd_dom_sf"/>
</dbReference>
<dbReference type="CDD" id="cd19532">
    <property type="entry name" value="C_PKS-NRPS"/>
    <property type="match status" value="1"/>
</dbReference>
<proteinExistence type="inferred from homology"/>
<dbReference type="InterPro" id="IPR000873">
    <property type="entry name" value="AMP-dep_synth/lig_dom"/>
</dbReference>
<evidence type="ECO:0000256" key="1">
    <source>
        <dbReference type="ARBA" id="ARBA00008072"/>
    </source>
</evidence>
<dbReference type="Gene3D" id="3.30.70.3290">
    <property type="match status" value="1"/>
</dbReference>
<keyword evidence="5" id="KW-0489">Methyltransferase</keyword>
<dbReference type="PROSITE" id="PS52019">
    <property type="entry name" value="PKS_MFAS_DH"/>
    <property type="match status" value="1"/>
</dbReference>
<dbReference type="SUPFAM" id="SSF53335">
    <property type="entry name" value="S-adenosyl-L-methionine-dependent methyltransferases"/>
    <property type="match status" value="1"/>
</dbReference>
<dbReference type="SMART" id="SM00829">
    <property type="entry name" value="PKS_ER"/>
    <property type="match status" value="1"/>
</dbReference>
<dbReference type="Gene3D" id="3.90.180.10">
    <property type="entry name" value="Medium-chain alcohol dehydrogenases, catalytic domain"/>
    <property type="match status" value="1"/>
</dbReference>
<dbReference type="InterPro" id="IPR029063">
    <property type="entry name" value="SAM-dependent_MTases_sf"/>
</dbReference>
<dbReference type="EMBL" id="JAKJXP020000071">
    <property type="protein sequence ID" value="KAK7750074.1"/>
    <property type="molecule type" value="Genomic_DNA"/>
</dbReference>
<evidence type="ECO:0000256" key="2">
    <source>
        <dbReference type="ARBA" id="ARBA00022450"/>
    </source>
</evidence>
<dbReference type="InterPro" id="IPR023213">
    <property type="entry name" value="CAT-like_dom_sf"/>
</dbReference>
<keyword evidence="17" id="KW-1185">Reference proteome</keyword>
<dbReference type="Gene3D" id="3.40.50.12780">
    <property type="entry name" value="N-terminal domain of ligase-like"/>
    <property type="match status" value="1"/>
</dbReference>
<dbReference type="Gene3D" id="3.10.129.110">
    <property type="entry name" value="Polyketide synthase dehydratase"/>
    <property type="match status" value="1"/>
</dbReference>
<dbReference type="InterPro" id="IPR001227">
    <property type="entry name" value="Ac_transferase_dom_sf"/>
</dbReference>
<dbReference type="InterPro" id="IPR011032">
    <property type="entry name" value="GroES-like_sf"/>
</dbReference>
<dbReference type="InterPro" id="IPR049552">
    <property type="entry name" value="PKS_DH_N"/>
</dbReference>
<dbReference type="InterPro" id="IPR013154">
    <property type="entry name" value="ADH-like_N"/>
</dbReference>
<evidence type="ECO:0000259" key="14">
    <source>
        <dbReference type="PROSITE" id="PS52004"/>
    </source>
</evidence>
<dbReference type="GO" id="GO:0032259">
    <property type="term" value="P:methylation"/>
    <property type="evidence" value="ECO:0007669"/>
    <property type="project" value="UniProtKB-KW"/>
</dbReference>
<comment type="similarity">
    <text evidence="1">Belongs to the zinc-containing alcohol dehydrogenase family.</text>
</comment>
<dbReference type="Pfam" id="PF00698">
    <property type="entry name" value="Acyl_transf_1"/>
    <property type="match status" value="1"/>
</dbReference>
<dbReference type="Pfam" id="PF02801">
    <property type="entry name" value="Ketoacyl-synt_C"/>
    <property type="match status" value="1"/>
</dbReference>
<dbReference type="GO" id="GO:0016651">
    <property type="term" value="F:oxidoreductase activity, acting on NAD(P)H"/>
    <property type="evidence" value="ECO:0007669"/>
    <property type="project" value="InterPro"/>
</dbReference>
<keyword evidence="2" id="KW-0596">Phosphopantetheine</keyword>
<dbReference type="SUPFAM" id="SSF47336">
    <property type="entry name" value="ACP-like"/>
    <property type="match status" value="2"/>
</dbReference>
<dbReference type="SUPFAM" id="SSF51735">
    <property type="entry name" value="NAD(P)-binding Rossmann-fold domains"/>
    <property type="match status" value="3"/>
</dbReference>
<dbReference type="CDD" id="cd08249">
    <property type="entry name" value="enoyl_reductase_like"/>
    <property type="match status" value="1"/>
</dbReference>
<dbReference type="InterPro" id="IPR049551">
    <property type="entry name" value="PKS_DH_C"/>
</dbReference>
<dbReference type="InterPro" id="IPR014031">
    <property type="entry name" value="Ketoacyl_synth_C"/>
</dbReference>
<dbReference type="Pfam" id="PF16197">
    <property type="entry name" value="KAsynt_C_assoc"/>
    <property type="match status" value="1"/>
</dbReference>
<evidence type="ECO:0000256" key="9">
    <source>
        <dbReference type="ARBA" id="ARBA00023002"/>
    </source>
</evidence>
<dbReference type="Pfam" id="PF00501">
    <property type="entry name" value="AMP-binding"/>
    <property type="match status" value="1"/>
</dbReference>
<evidence type="ECO:0000256" key="10">
    <source>
        <dbReference type="ARBA" id="ARBA00023268"/>
    </source>
</evidence>
<evidence type="ECO:0000259" key="15">
    <source>
        <dbReference type="PROSITE" id="PS52019"/>
    </source>
</evidence>
<dbReference type="Pfam" id="PF00668">
    <property type="entry name" value="Condensation"/>
    <property type="match status" value="1"/>
</dbReference>
<dbReference type="InterPro" id="IPR047122">
    <property type="entry name" value="Trans-enoyl_RdTase-like"/>
</dbReference>
<dbReference type="InterPro" id="IPR014043">
    <property type="entry name" value="Acyl_transferase_dom"/>
</dbReference>
<dbReference type="Pfam" id="PF08659">
    <property type="entry name" value="KR"/>
    <property type="match status" value="1"/>
</dbReference>
<dbReference type="SUPFAM" id="SSF52777">
    <property type="entry name" value="CoA-dependent acyltransferases"/>
    <property type="match status" value="2"/>
</dbReference>
<dbReference type="Gene3D" id="3.30.559.30">
    <property type="entry name" value="Nonribosomal peptide synthetase, condensation domain"/>
    <property type="match status" value="1"/>
</dbReference>
<dbReference type="InterPro" id="IPR045851">
    <property type="entry name" value="AMP-bd_C_sf"/>
</dbReference>
<dbReference type="InterPro" id="IPR020807">
    <property type="entry name" value="PKS_DH"/>
</dbReference>
<dbReference type="GO" id="GO:0016874">
    <property type="term" value="F:ligase activity"/>
    <property type="evidence" value="ECO:0007669"/>
    <property type="project" value="UniProtKB-KW"/>
</dbReference>
<dbReference type="PROSITE" id="PS00455">
    <property type="entry name" value="AMP_BINDING"/>
    <property type="match status" value="1"/>
</dbReference>
<dbReference type="SUPFAM" id="SSF50129">
    <property type="entry name" value="GroES-like"/>
    <property type="match status" value="1"/>
</dbReference>
<evidence type="ECO:0000256" key="8">
    <source>
        <dbReference type="ARBA" id="ARBA00022857"/>
    </source>
</evidence>
<feature type="active site" description="Proton acceptor; for dehydratase activity" evidence="12">
    <location>
        <position position="1344"/>
    </location>
</feature>
<name>A0AAN9UVQ5_9PEZI</name>
<dbReference type="Gene3D" id="3.40.50.720">
    <property type="entry name" value="NAD(P)-binding Rossmann-like Domain"/>
    <property type="match status" value="4"/>
</dbReference>
<dbReference type="GO" id="GO:0031177">
    <property type="term" value="F:phosphopantetheine binding"/>
    <property type="evidence" value="ECO:0007669"/>
    <property type="project" value="InterPro"/>
</dbReference>
<dbReference type="SMART" id="SM00822">
    <property type="entry name" value="PKS_KR"/>
    <property type="match status" value="1"/>
</dbReference>
<dbReference type="InterPro" id="IPR009081">
    <property type="entry name" value="PP-bd_ACP"/>
</dbReference>
<dbReference type="Pfam" id="PF00550">
    <property type="entry name" value="PP-binding"/>
    <property type="match status" value="2"/>
</dbReference>
<dbReference type="SMART" id="SM00826">
    <property type="entry name" value="PKS_DH"/>
    <property type="match status" value="1"/>
</dbReference>
<dbReference type="PROSITE" id="PS00012">
    <property type="entry name" value="PHOSPHOPANTETHEINE"/>
    <property type="match status" value="2"/>
</dbReference>
<feature type="domain" description="Carrier" evidence="13">
    <location>
        <begin position="2748"/>
        <end position="2825"/>
    </location>
</feature>
<feature type="domain" description="PKS/mFAS DH" evidence="15">
    <location>
        <begin position="1312"/>
        <end position="1610"/>
    </location>
</feature>
<dbReference type="SUPFAM" id="SSF53901">
    <property type="entry name" value="Thiolase-like"/>
    <property type="match status" value="1"/>
</dbReference>
<dbReference type="PROSITE" id="PS50075">
    <property type="entry name" value="CARRIER"/>
    <property type="match status" value="2"/>
</dbReference>
<evidence type="ECO:0000256" key="7">
    <source>
        <dbReference type="ARBA" id="ARBA00022737"/>
    </source>
</evidence>
<dbReference type="SMART" id="SM00823">
    <property type="entry name" value="PKS_PP"/>
    <property type="match status" value="2"/>
</dbReference>
<keyword evidence="4" id="KW-0436">Ligase</keyword>
<keyword evidence="6" id="KW-0808">Transferase</keyword>
<dbReference type="InterPro" id="IPR020843">
    <property type="entry name" value="ER"/>
</dbReference>
<evidence type="ECO:0000313" key="16">
    <source>
        <dbReference type="EMBL" id="KAK7750074.1"/>
    </source>
</evidence>
<dbReference type="PROSITE" id="PS00606">
    <property type="entry name" value="KS3_1"/>
    <property type="match status" value="1"/>
</dbReference>
<dbReference type="Gene3D" id="3.40.366.10">
    <property type="entry name" value="Malonyl-Coenzyme A Acyl Carrier Protein, domain 2"/>
    <property type="match status" value="1"/>
</dbReference>
<sequence>MEYRSAVVGYSARKYCVVHNVEVPELTPGMMLCEVSAVAINPADAKTIDYSPVPGVGGLDFAGKVIKVGENVERFKAGDRVFGFTFGLNAINLGTGAFSDIVLATADLCCRIPLSMAFEQATTLGLSLGTAGYAIYQQLGLPMPGSTLNGSKYVLVSGGATSTGQVAIQLLKLSGLKPIATCSSGSMDMIKSIGAVETFDYRSTTCGREIRNYTEGSLEHVLDCITTTETMTMCYDAIGANGGKYTSLDPPPTQIKYTRRDIDADWITAFALFGHPVKMNGVYGRPSQPKSRQFASKLYALAEGFIQRGLLKPTSFQIRTGGLDGVQDGIEEILPNTSASYQFGGKPPNNDTEDEVDSAHDTRNMAVRDDWVTEPVAITGIGCRFPGGASSPSKLWQILQNPPDLLAEIPSTKFNPNGFYHAEARHHGTSNVLHSYLLKEDPRLFDHEFFNIHPKEAESMDPQQRILLETVYEAIEDAGYSVSELRGSSTAVFVGQMTDDYYDLVNRDVKSAPQYTATGCSRAIVANRVSYFFDWRGPSVNIDTACSSSLVALHMAVQALRNNECQTAVVAGVNLILGPEKYIYESQLSMLSPTGRSRMWDSSADGYARGEGFAAVVLKRLDRAISDNDHIDSIVRETGINQDGRSTGLTVPSSGAQTNLIKSTYRKCGLDLQKKEHRCQYFEAHGTGTLAGDPKEAQAIRDAFFPANEKSYYTAKDEILYVGSIKTVMGHSEGAAGLAGVIKASLAVQNSQIPPNMNFTQLNPAIKPFYDHLRIATSQAQPWSTLPEGVPRRASVNSFGFGGTNAHAIIESWDPESSLSIPSSRPWGPIVLSARSSGTLKRAMSALSHALKVEERIDLGDLAWTLQIRRTQLPFRATVSATDKVQLIQRLDESTEKDWSQIPKATKVTKSHPARMLGVFTGQGAQWPAMGKDLYECSSVFRQSIQTLQESLDSLPDAPEWTLADELNAPATSSRVGLAIVSQPLCTAIQLALVDLLRVSGISFSGVVGHSSGEIAAAYAAGYLKASDAIRIAYYRGFHSHLAQSPHGGRGAMMAVGMSMNDAVAFCELPEFLGRIKVAACNSKSSVTLSGDSDAINEAKEALENENVFARVLQVDKAYHSHHMYPCSEPYIASLRRCKIHVQRTGVEGDCVWYSSVHGSNGRSIHDPDAFRDTYWVENMEKTVLLSQALERAVQESKRFDLVLEVGPHPALRGPVTDALKTLTGVDLPYSGTLKRGEDDMNAFSDALGFIWKNLDSTDPLPNFQAFAEACDRPRRPRVSKSLPRYQWDHNKPLFRESRASKKWRTQRQPDHELLGTPRVMGDYDEVRWRNVMRVDEMEWLRGHQFQKQVLFPAAGYVSMAIEASLHIAQEQPVRLVELHDLMIHRAITFGDESSGVEVTFVVRALRKDSASITVEYACYSGDVDVTSNEIEQHNFSGSATITIGIPDDIVLPARAAMNMPLTKVDLDRFYTWISKVGLDYSGDFLIESMERRLGYSKVTMKRILRSKFRIHPATLDASFHAIFGAFCYPGDDRMWTTYLPTRIRRVSVPMNQSCAISHGSAGFVADCYLQETSSRKISADVDIFCSGDNQPEIQIEDVICSSFKIPSPEEDRKLFSHTIWRKDISSGLEGDVVFSTSHDDGALYEALERSSYFYLRQLRREVSDEEILSMDWHLQYSLDWAFSRLLPRIQKGQHPRIQVEWESDTQEIVDSWLSQFPGEVCLHLIHIIGKAYPAIARGHVPALQLLMENGALNRLYKEGLGQQQANNQLGQLVGQLAHRYPKMRILEIGGGTGGTTATTLKYTGFAFESYTFTDISPGFFEKAAEQFSGFQDKMIYKVLDIERSPTEQGYEENYYDLILASNVLHATKSLETTMRNCRKLLKPGGRIIPLEITSETLWIQLIFSTLPGWWLGKDEGRIDHPTISVEEWHDILLNTGFSGIESCCRDNEDESRYTLSVFTSQAVDPTVNVLRDPLANAHGTIRIENLVIVSGKEMASLDGAMEIQRLLSPFASNTAVVTGLEEDQLLNLQLGSAVICLSDLEEPTFQRMTAEKFKGVQRIFDNAKRIVWATKGCRVDEPYANMIIGLGRSVMQESPHIGVQFVDFDALAAMPRSASVLVSELLLRLLCRDLPEFQDIQWSDETEIAFVDGDLYIPRILPSGIINDRANAPRRIIHRTLHPGTSPIELVRDGTGLVFEEAKPRGQQSDVVLHEVHVASSSIFKFETADEQKLCLCVGSALESGQRVLVLSSVVGSIIQVPAHQTFELSHDDGDNDSILKCCMVSLVCESLVDGLTGPLWLHDADSYVASVAREITKQHSLRLFLSSSVKQEDTIFIHPQISGRVFKSLVPHDARRIAIIGYGLQTTRIKDLAVASLGEDMEVYDIGKLANYKGSIPLSFTAPKMEKLLHRLTSNTHAPLDSNPRLSLKGDALPATAIDLDPLSIISWDGAQKLQVRVRQLITGNFFSSQKTYFLVGMTGDVGLSLCEWMIDNGAQYIAITSRNPKVDPRFIQQFRRKGAQVRVFSLDISDRKALHDVYHQIIGSMPPVGGVANAAMVLLDKPFSSMTLEDFNTVLGPKVVGSQNLDELFHDADLDFFVLFSSLSRVIGNPGQSSYVAANMFMTTLAAQRRKRGVAASVIDIAMLVGFGYMWREKDVAMESQMRQAAYLPLSEPDLHLIFAEAIESGRSDSNLNQEIHTGLSKSSDASWCRFPRFSHYVASDEQMHQEESEKQSAQSLQKQLLGACEDSVALELLENAFADKLGRVLQVSSDLVQKDTPLMSMGLDSLVAVEIRSWFLKELAVDVPVLRILSSATLVDICLEVKGKVEGTLDSMRKGKSTNNPGGGVEISISASPTMSAAISSVEMPTEATSLLHLSKASVSGDEASIQQTPESPYSLAFERSGNMSHSQEALYFLHEYLEDKSNQNVTFVGKLHGQFDVTMFSKALWTIFRRHEALRSSYFIDESRHRAVQAVNADPRLTFTHKQIKGGDGTAVELAAFRSHIFDLEQGDVMKVAVLTETPVLHHVIITHHHIVLDGPAWFLFLKELDQAYSGKAFSSHPPQAIDIAAKRISQLTTKNLENELRFWGDIHQTPVEPLPMFPFAKARSRRSLRTYDTETFDIELDMTLSSLIRQKAAQIQVTPFHFYLSTLAALLSRCLNIGVFNLGIADANRLDVEDTMAMGSYLNILPLRFQLDSGEPFHEVTKRTRASALAALSHSRVPFEMILDHLKVERSNSSHPLFQVLFNFRQGFENESPLGQNKIEWTAAYPSRNAYDLDIDITDSPGGACIMSFTVQKYLYSAMDTKRLMKWYTRALEGFARNPLMPVGQCPISNEEDIRLATSLGQGADMNISWDGTIIHQVERVAAEYKDLPALKDDDGHVLTYADLMASITQISQQFLDSSVRPGSNVAMLLNPTANAVCCLLATMRCGAVWVPLDLRNHPNRLSAMVSDCKPAIIVHDKETQDLAKHLAKDQAQTLCLERPPISLASSATATPQNVSSCDQVAALFYTSGSTGVPKGIQVKHAGILNQIFVCRQLFGVGREVVLQQTSYGFDIVLDQIFQALCGGGTLIVVGQIGRGDPLHISQLILKERITYTHVVPSEYHLLFQYGTPLLAQCQSWRFAITAGEKATRHLRQAFQRLGLPNVQLINAYGPTECTVTCARGVMPYITDENVESETDSLWPLANYSLTIMNDDKSIAPVGYPGEICISGIGIGHGYTNDPEKSKSKFLDSRVVPGEHRGPVLYRTGDRGRILEDGSLTVLGRIDGDIQVKIRGVRVELDEIVNAIIEASNNVIVNAAVSWRSDWDIIAAFVVFDQSFEGDQNNFIDRLKARLPLPSYMCPTILLPVNRIPINASGKQDRNAIDRLPIQYTGLKVPAHTPADLTDTERQVLDVWREVLGHRLASASSIDANSDFFHVGGNSTLLIKLRALLGRAFDIDISLPELFQSSTLSAMAVHVQPYRPEKIHARVDWEVELQSLCQGLPQPRTHACPGETSSLVVLLTGATGFLGSSILQELVNDERVKEVHCIAIRPNSLGQARHVAFKSEKVVEYSGDLGDARLGLTDSEFRTLSERVNLVIHNGAQVSFWKTYESLRRANVLSTRTLCELAIPRRVPLHFISTASVATVGSRTGPLAEVSVSDDQPRSEAGSGYSTSKWVSEALLEKVQLNHGLPIWIHRPTSIVGEGAPELDLIAATFKYSRILGTVPSFNKEIMAGYLDLIPVEDVSRDVVRAALHAQGPSQQSRTRFMHHCSNSKLQSDKLKDYFEGAYGGQYKELGVEEWLNLALSKGLNRLVYDYIYGLLGAGKKISIPVLMKGSG</sequence>
<comment type="caution">
    <text evidence="16">The sequence shown here is derived from an EMBL/GenBank/DDBJ whole genome shotgun (WGS) entry which is preliminary data.</text>
</comment>
<evidence type="ECO:0000256" key="6">
    <source>
        <dbReference type="ARBA" id="ARBA00022679"/>
    </source>
</evidence>
<dbReference type="SUPFAM" id="SSF52151">
    <property type="entry name" value="FabD/lysophospholipase-like"/>
    <property type="match status" value="1"/>
</dbReference>
<dbReference type="GO" id="GO:0008168">
    <property type="term" value="F:methyltransferase activity"/>
    <property type="evidence" value="ECO:0007669"/>
    <property type="project" value="UniProtKB-KW"/>
</dbReference>
<dbReference type="Pfam" id="PF00109">
    <property type="entry name" value="ketoacyl-synt"/>
    <property type="match status" value="1"/>
</dbReference>
<dbReference type="InterPro" id="IPR013968">
    <property type="entry name" value="PKS_KR"/>
</dbReference>
<dbReference type="GO" id="GO:0009403">
    <property type="term" value="P:toxin biosynthetic process"/>
    <property type="evidence" value="ECO:0007669"/>
    <property type="project" value="UniProtKB-ARBA"/>
</dbReference>
<dbReference type="GO" id="GO:0005737">
    <property type="term" value="C:cytoplasm"/>
    <property type="evidence" value="ECO:0007669"/>
    <property type="project" value="TreeGrafter"/>
</dbReference>
<evidence type="ECO:0000313" key="17">
    <source>
        <dbReference type="Proteomes" id="UP001320420"/>
    </source>
</evidence>
<dbReference type="InterPro" id="IPR042099">
    <property type="entry name" value="ANL_N_sf"/>
</dbReference>
<dbReference type="SUPFAM" id="SSF56801">
    <property type="entry name" value="Acetyl-CoA synthetase-like"/>
    <property type="match status" value="1"/>
</dbReference>
<dbReference type="GO" id="GO:0005886">
    <property type="term" value="C:plasma membrane"/>
    <property type="evidence" value="ECO:0007669"/>
    <property type="project" value="TreeGrafter"/>
</dbReference>
<dbReference type="InterPro" id="IPR016035">
    <property type="entry name" value="Acyl_Trfase/lysoPLipase"/>
</dbReference>
<dbReference type="InterPro" id="IPR013217">
    <property type="entry name" value="Methyltransf_12"/>
</dbReference>
<dbReference type="InterPro" id="IPR018201">
    <property type="entry name" value="Ketoacyl_synth_AS"/>
</dbReference>
<dbReference type="InterPro" id="IPR006162">
    <property type="entry name" value="Ppantetheine_attach_site"/>
</dbReference>
<dbReference type="Gene3D" id="3.40.47.10">
    <property type="match status" value="1"/>
</dbReference>
<dbReference type="GO" id="GO:0004315">
    <property type="term" value="F:3-oxoacyl-[acyl-carrier-protein] synthase activity"/>
    <property type="evidence" value="ECO:0007669"/>
    <property type="project" value="InterPro"/>
</dbReference>
<dbReference type="Gene3D" id="3.30.559.10">
    <property type="entry name" value="Chloramphenicol acetyltransferase-like domain"/>
    <property type="match status" value="1"/>
</dbReference>
<dbReference type="InterPro" id="IPR013120">
    <property type="entry name" value="FAR_NAD-bd"/>
</dbReference>